<evidence type="ECO:0000313" key="1">
    <source>
        <dbReference type="EMBL" id="KKL11695.1"/>
    </source>
</evidence>
<organism evidence="1">
    <name type="scientific">marine sediment metagenome</name>
    <dbReference type="NCBI Taxonomy" id="412755"/>
    <lineage>
        <taxon>unclassified sequences</taxon>
        <taxon>metagenomes</taxon>
        <taxon>ecological metagenomes</taxon>
    </lineage>
</organism>
<accession>A0A0F9AQL0</accession>
<gene>
    <name evidence="1" type="ORF">LCGC14_2543190</name>
</gene>
<protein>
    <submittedName>
        <fullName evidence="1">Uncharacterized protein</fullName>
    </submittedName>
</protein>
<name>A0A0F9AQL0_9ZZZZ</name>
<comment type="caution">
    <text evidence="1">The sequence shown here is derived from an EMBL/GenBank/DDBJ whole genome shotgun (WGS) entry which is preliminary data.</text>
</comment>
<reference evidence="1" key="1">
    <citation type="journal article" date="2015" name="Nature">
        <title>Complex archaea that bridge the gap between prokaryotes and eukaryotes.</title>
        <authorList>
            <person name="Spang A."/>
            <person name="Saw J.H."/>
            <person name="Jorgensen S.L."/>
            <person name="Zaremba-Niedzwiedzka K."/>
            <person name="Martijn J."/>
            <person name="Lind A.E."/>
            <person name="van Eijk R."/>
            <person name="Schleper C."/>
            <person name="Guy L."/>
            <person name="Ettema T.J."/>
        </authorList>
    </citation>
    <scope>NUCLEOTIDE SEQUENCE</scope>
</reference>
<dbReference type="EMBL" id="LAZR01041549">
    <property type="protein sequence ID" value="KKL11695.1"/>
    <property type="molecule type" value="Genomic_DNA"/>
</dbReference>
<proteinExistence type="predicted"/>
<dbReference type="AlphaFoldDB" id="A0A0F9AQL0"/>
<sequence length="144" mass="15894">MILPLAAISAALFGLFAWEERKRRARKKKAASTYDVYPPQARSYAPVPQDTYSAAGTETCGAISIGHDWWEGPARNVFEGAYREGISDTDELTEIVIERVLSPCYQFLDRPTPALKGVTYDLGNAIEAWKAERQTGLALPEAEA</sequence>